<keyword evidence="1" id="KW-1133">Transmembrane helix</keyword>
<proteinExistence type="predicted"/>
<organism evidence="2 3">
    <name type="scientific">Blautia producta</name>
    <dbReference type="NCBI Taxonomy" id="33035"/>
    <lineage>
        <taxon>Bacteria</taxon>
        <taxon>Bacillati</taxon>
        <taxon>Bacillota</taxon>
        <taxon>Clostridia</taxon>
        <taxon>Lachnospirales</taxon>
        <taxon>Lachnospiraceae</taxon>
        <taxon>Blautia</taxon>
    </lineage>
</organism>
<sequence length="110" mass="11692">MKLVRKSILPIVALMMIAVLGKCIYMVDGQIDLFRLCMVFGVPFGIPYMLFVVPIGGGVSRGIGILALNVIMGALIGCVVAAISAVKAVGYLAYIVGTALMRRTGNRVPY</sequence>
<feature type="transmembrane region" description="Helical" evidence="1">
    <location>
        <begin position="33"/>
        <end position="53"/>
    </location>
</feature>
<dbReference type="Proteomes" id="UP000289794">
    <property type="component" value="Chromosome"/>
</dbReference>
<evidence type="ECO:0000313" key="3">
    <source>
        <dbReference type="Proteomes" id="UP000289794"/>
    </source>
</evidence>
<dbReference type="RefSeq" id="WP_118635374.1">
    <property type="nucleotide sequence ID" value="NZ_CP035945.1"/>
</dbReference>
<feature type="transmembrane region" description="Helical" evidence="1">
    <location>
        <begin position="65"/>
        <end position="94"/>
    </location>
</feature>
<keyword evidence="1" id="KW-0812">Transmembrane</keyword>
<evidence type="ECO:0000256" key="1">
    <source>
        <dbReference type="SAM" id="Phobius"/>
    </source>
</evidence>
<dbReference type="AlphaFoldDB" id="A0A4V0Z6V4"/>
<dbReference type="InterPro" id="IPR046113">
    <property type="entry name" value="DUF6050"/>
</dbReference>
<accession>A0A4V0Z6V4</accession>
<reference evidence="2 3" key="1">
    <citation type="submission" date="2019-01" db="EMBL/GenBank/DDBJ databases">
        <title>PMF-metabolizing Aryl O-demethylase.</title>
        <authorList>
            <person name="Kim M."/>
        </authorList>
    </citation>
    <scope>NUCLEOTIDE SEQUENCE [LARGE SCALE GENOMIC DNA]</scope>
    <source>
        <strain evidence="2 3">PMF1</strain>
    </source>
</reference>
<feature type="transmembrane region" description="Helical" evidence="1">
    <location>
        <begin position="7"/>
        <end position="27"/>
    </location>
</feature>
<evidence type="ECO:0000313" key="2">
    <source>
        <dbReference type="EMBL" id="QBE94608.1"/>
    </source>
</evidence>
<dbReference type="Pfam" id="PF19517">
    <property type="entry name" value="DUF6050"/>
    <property type="match status" value="1"/>
</dbReference>
<protein>
    <submittedName>
        <fullName evidence="2">Uncharacterized protein</fullName>
    </submittedName>
</protein>
<dbReference type="KEGG" id="bpro:PMF13cell1_00101"/>
<name>A0A4V0Z6V4_9FIRM</name>
<keyword evidence="1" id="KW-0472">Membrane</keyword>
<gene>
    <name evidence="2" type="ORF">PMF13cell1_00101</name>
</gene>
<dbReference type="EMBL" id="CP035945">
    <property type="protein sequence ID" value="QBE94608.1"/>
    <property type="molecule type" value="Genomic_DNA"/>
</dbReference>